<feature type="compositionally biased region" description="Pro residues" evidence="2">
    <location>
        <begin position="850"/>
        <end position="862"/>
    </location>
</feature>
<dbReference type="EMBL" id="LSYV01000009">
    <property type="protein sequence ID" value="KXZ52809.1"/>
    <property type="molecule type" value="Genomic_DNA"/>
</dbReference>
<evidence type="ECO:0000313" key="3">
    <source>
        <dbReference type="EMBL" id="KXZ52809.1"/>
    </source>
</evidence>
<keyword evidence="4" id="KW-1185">Reference proteome</keyword>
<keyword evidence="1" id="KW-0175">Coiled coil</keyword>
<dbReference type="STRING" id="33097.A0A150GSF4"/>
<comment type="caution">
    <text evidence="3">The sequence shown here is derived from an EMBL/GenBank/DDBJ whole genome shotgun (WGS) entry which is preliminary data.</text>
</comment>
<reference evidence="4" key="1">
    <citation type="journal article" date="2016" name="Nat. Commun.">
        <title>The Gonium pectorale genome demonstrates co-option of cell cycle regulation during the evolution of multicellularity.</title>
        <authorList>
            <person name="Hanschen E.R."/>
            <person name="Marriage T.N."/>
            <person name="Ferris P.J."/>
            <person name="Hamaji T."/>
            <person name="Toyoda A."/>
            <person name="Fujiyama A."/>
            <person name="Neme R."/>
            <person name="Noguchi H."/>
            <person name="Minakuchi Y."/>
            <person name="Suzuki M."/>
            <person name="Kawai-Toyooka H."/>
            <person name="Smith D.R."/>
            <person name="Sparks H."/>
            <person name="Anderson J."/>
            <person name="Bakaric R."/>
            <person name="Luria V."/>
            <person name="Karger A."/>
            <person name="Kirschner M.W."/>
            <person name="Durand P.M."/>
            <person name="Michod R.E."/>
            <person name="Nozaki H."/>
            <person name="Olson B.J."/>
        </authorList>
    </citation>
    <scope>NUCLEOTIDE SEQUENCE [LARGE SCALE GENOMIC DNA]</scope>
    <source>
        <strain evidence="4">NIES-2863</strain>
    </source>
</reference>
<feature type="region of interest" description="Disordered" evidence="2">
    <location>
        <begin position="214"/>
        <end position="253"/>
    </location>
</feature>
<gene>
    <name evidence="3" type="ORF">GPECTOR_8g195</name>
</gene>
<feature type="region of interest" description="Disordered" evidence="2">
    <location>
        <begin position="839"/>
        <end position="866"/>
    </location>
</feature>
<name>A0A150GSF4_GONPE</name>
<evidence type="ECO:0000256" key="1">
    <source>
        <dbReference type="SAM" id="Coils"/>
    </source>
</evidence>
<protein>
    <submittedName>
        <fullName evidence="3">Uncharacterized protein</fullName>
    </submittedName>
</protein>
<organism evidence="3 4">
    <name type="scientific">Gonium pectorale</name>
    <name type="common">Green alga</name>
    <dbReference type="NCBI Taxonomy" id="33097"/>
    <lineage>
        <taxon>Eukaryota</taxon>
        <taxon>Viridiplantae</taxon>
        <taxon>Chlorophyta</taxon>
        <taxon>core chlorophytes</taxon>
        <taxon>Chlorophyceae</taxon>
        <taxon>CS clade</taxon>
        <taxon>Chlamydomonadales</taxon>
        <taxon>Volvocaceae</taxon>
        <taxon>Gonium</taxon>
    </lineage>
</organism>
<dbReference type="OrthoDB" id="532060at2759"/>
<dbReference type="Proteomes" id="UP000075714">
    <property type="component" value="Unassembled WGS sequence"/>
</dbReference>
<evidence type="ECO:0000256" key="2">
    <source>
        <dbReference type="SAM" id="MobiDB-lite"/>
    </source>
</evidence>
<dbReference type="InterPro" id="IPR014729">
    <property type="entry name" value="Rossmann-like_a/b/a_fold"/>
</dbReference>
<dbReference type="Gene3D" id="3.40.50.620">
    <property type="entry name" value="HUPs"/>
    <property type="match status" value="1"/>
</dbReference>
<evidence type="ECO:0000313" key="4">
    <source>
        <dbReference type="Proteomes" id="UP000075714"/>
    </source>
</evidence>
<sequence length="1336" mass="143632">MEIFVGCLAFEGIPGPLGGNVGSPRNCKASPNPAVNCVQEPIPILADGDDGSDLRSAIVKLNSGGILHTEKRALERLLAQRYEDALAAAATAEQEEPEPLGGGSDVLRQVLLVFRQHSLPTELDRSAEQEPAEWRVRNYRARRRAFLVVRSMVRLKREVKRLGMPITDLGWLLPVAAQERWGELKALAANYKRLEAELQDAEFAIAQLTELKESQPKSLPLPKTGGPPVRASPQRGARNAAGRVSGTGGRAVSESVRQTFVKDGHEPPKESGSSASLPPVALSRAAQVLDLVTCPLPGDQHDGPDIYHLAAQSVEPQARKIFQVPTETVPNTGPGGRANRNWGVCTDPSPPTIPLPGSRRPLGHLSLSSPSPLTGLPGQLPAIGNLANGAGETAAADAPPLPVLMEEGETAEQALARWSVTADDTRGALVDTSRKFRQVVDLCNSSWPDQRWWLASHTHEDAATDAWLTSDAFVVNRAEMVRCLKAGIVAFQFVCYSDELLVGPSGNSFDWWTSDPWEVAADLVPDKIADLQHARAAHPHKAGEHERLVGMPMGVRVLQQLANSVAEAAGPQALDCLPIILHISERQQESIAADLLQYNVYRRLRRNLYLVVQKSQPVMRYSAEHNAFVPAINQPWYTPGTGFSMLQLLWPGQALHLNDSGELERLPHSLMQELQRRNTEWFVSRNGQDLSMLMDDGALDMRSLSHVSYLWNTPHLRYSLAVETASSVARHRDMIAYHGSVLLCRKPKVAGMVVGRLDGAVRVDRYGGGSKPQLPVVELMACELNSAHMQHELTQIGATRAATATVGLGRYVFRFEILAKVLTGPTVLRPKLYSEVDRKAVQASQQLQPRRPPTPPLEPPPVAAANNADVPVGAAGVMLPFLPPGGLSESHLAHAASQGMDTVLLKLHLSMMDLTVHHASKVVALKAHRMPIYVRGAQDGHRLVEVLFRSDQDLREAGQRLAAKLPSFSRQQKPGQSICVFVQDNSVSLTATNVAAGLVRRERNDRIHLVTVVATDAQRGEGTALLDRLLKAFRTHTDVTAHVLSQEGRGVLECVAEVVTTHKCGLLIAGSAGITAVASTPPRGGALQLPLPGLKPPGANSNGAAGGRAPAAGTAIGGLDEAGTEMVLSSVALSVLRTFSLPVILVTTNTRNFKRNATDGTPNGTKPAAGRPPAGNASSANSGRLAAMAVVERHSRPMMHHLTRCLLEPSLRQDTLAMVQVLPQGLAQGNAGYDPSSIQAVALKTIMTNFESIASANDFHTAHKVYVQGEWQNAICAAARDSGAQLLSVQLAPGSTRSLPLPLLQLVRSAPCPVLIYPERLIVPGSEVLAADEAEG</sequence>
<dbReference type="SUPFAM" id="SSF52402">
    <property type="entry name" value="Adenine nucleotide alpha hydrolases-like"/>
    <property type="match status" value="1"/>
</dbReference>
<feature type="region of interest" description="Disordered" evidence="2">
    <location>
        <begin position="1153"/>
        <end position="1182"/>
    </location>
</feature>
<feature type="coiled-coil region" evidence="1">
    <location>
        <begin position="184"/>
        <end position="214"/>
    </location>
</feature>
<accession>A0A150GSF4</accession>
<proteinExistence type="predicted"/>